<sequence>MKVETTSVATSTPLPMRMSDILVHTRISKKKRDLVEEDCSTTKHIHHAHKREPATQIVAVTETVYVNADGEVVTQNTQATSQQTTTTTPTLPLLLLQQPLAPLLLLPLLPLVLLPLPPLVPTQLGSDPPTTLLVVPTTVFS</sequence>
<evidence type="ECO:0000313" key="1">
    <source>
        <dbReference type="EMBL" id="ODV72702.1"/>
    </source>
</evidence>
<gene>
    <name evidence="1" type="ORF">CYBJADRAFT_99443</name>
</gene>
<dbReference type="Proteomes" id="UP000094389">
    <property type="component" value="Unassembled WGS sequence"/>
</dbReference>
<dbReference type="AlphaFoldDB" id="A0A1E4RZN7"/>
<accession>A0A1E4RZN7</accession>
<evidence type="ECO:0000313" key="2">
    <source>
        <dbReference type="Proteomes" id="UP000094389"/>
    </source>
</evidence>
<name>A0A1E4RZN7_CYBJN</name>
<proteinExistence type="predicted"/>
<keyword evidence="2" id="KW-1185">Reference proteome</keyword>
<dbReference type="GeneID" id="30992445"/>
<reference evidence="1 2" key="1">
    <citation type="journal article" date="2016" name="Proc. Natl. Acad. Sci. U.S.A.">
        <title>Comparative genomics of biotechnologically important yeasts.</title>
        <authorList>
            <person name="Riley R."/>
            <person name="Haridas S."/>
            <person name="Wolfe K.H."/>
            <person name="Lopes M.R."/>
            <person name="Hittinger C.T."/>
            <person name="Goeker M."/>
            <person name="Salamov A.A."/>
            <person name="Wisecaver J.H."/>
            <person name="Long T.M."/>
            <person name="Calvey C.H."/>
            <person name="Aerts A.L."/>
            <person name="Barry K.W."/>
            <person name="Choi C."/>
            <person name="Clum A."/>
            <person name="Coughlan A.Y."/>
            <person name="Deshpande S."/>
            <person name="Douglass A.P."/>
            <person name="Hanson S.J."/>
            <person name="Klenk H.-P."/>
            <person name="LaButti K.M."/>
            <person name="Lapidus A."/>
            <person name="Lindquist E.A."/>
            <person name="Lipzen A.M."/>
            <person name="Meier-Kolthoff J.P."/>
            <person name="Ohm R.A."/>
            <person name="Otillar R.P."/>
            <person name="Pangilinan J.L."/>
            <person name="Peng Y."/>
            <person name="Rokas A."/>
            <person name="Rosa C.A."/>
            <person name="Scheuner C."/>
            <person name="Sibirny A.A."/>
            <person name="Slot J.C."/>
            <person name="Stielow J.B."/>
            <person name="Sun H."/>
            <person name="Kurtzman C.P."/>
            <person name="Blackwell M."/>
            <person name="Grigoriev I.V."/>
            <person name="Jeffries T.W."/>
        </authorList>
    </citation>
    <scope>NUCLEOTIDE SEQUENCE [LARGE SCALE GENOMIC DNA]</scope>
    <source>
        <strain evidence="2">ATCC 18201 / CBS 1600 / BCRC 20928 / JCM 3617 / NBRC 0987 / NRRL Y-1542</strain>
    </source>
</reference>
<dbReference type="EMBL" id="KV453933">
    <property type="protein sequence ID" value="ODV72702.1"/>
    <property type="molecule type" value="Genomic_DNA"/>
</dbReference>
<dbReference type="OrthoDB" id="118256at2759"/>
<dbReference type="RefSeq" id="XP_020069741.1">
    <property type="nucleotide sequence ID" value="XM_020218049.1"/>
</dbReference>
<protein>
    <submittedName>
        <fullName evidence="1">Uncharacterized protein</fullName>
    </submittedName>
</protein>
<organism evidence="1 2">
    <name type="scientific">Cyberlindnera jadinii (strain ATCC 18201 / CBS 1600 / BCRC 20928 / JCM 3617 / NBRC 0987 / NRRL Y-1542)</name>
    <name type="common">Torula yeast</name>
    <name type="synonym">Candida utilis</name>
    <dbReference type="NCBI Taxonomy" id="983966"/>
    <lineage>
        <taxon>Eukaryota</taxon>
        <taxon>Fungi</taxon>
        <taxon>Dikarya</taxon>
        <taxon>Ascomycota</taxon>
        <taxon>Saccharomycotina</taxon>
        <taxon>Saccharomycetes</taxon>
        <taxon>Phaffomycetales</taxon>
        <taxon>Phaffomycetaceae</taxon>
        <taxon>Cyberlindnera</taxon>
    </lineage>
</organism>